<gene>
    <name evidence="1" type="ORF">PG993_009645</name>
</gene>
<evidence type="ECO:0000313" key="2">
    <source>
        <dbReference type="Proteomes" id="UP001444661"/>
    </source>
</evidence>
<dbReference type="CDD" id="cd07067">
    <property type="entry name" value="HP_PGM_like"/>
    <property type="match status" value="1"/>
</dbReference>
<dbReference type="PANTHER" id="PTHR48100:SF32">
    <property type="entry name" value="ANCHORED PROTEIN, PUTATIVE (AFU_ORTHOLOGUE AFUA_1G10590)-RELATED"/>
    <property type="match status" value="1"/>
</dbReference>
<dbReference type="SUPFAM" id="SSF53254">
    <property type="entry name" value="Phosphoglycerate mutase-like"/>
    <property type="match status" value="1"/>
</dbReference>
<organism evidence="1 2">
    <name type="scientific">Apiospora rasikravindrae</name>
    <dbReference type="NCBI Taxonomy" id="990691"/>
    <lineage>
        <taxon>Eukaryota</taxon>
        <taxon>Fungi</taxon>
        <taxon>Dikarya</taxon>
        <taxon>Ascomycota</taxon>
        <taxon>Pezizomycotina</taxon>
        <taxon>Sordariomycetes</taxon>
        <taxon>Xylariomycetidae</taxon>
        <taxon>Amphisphaeriales</taxon>
        <taxon>Apiosporaceae</taxon>
        <taxon>Apiospora</taxon>
    </lineage>
</organism>
<name>A0ABR1SJZ2_9PEZI</name>
<dbReference type="Gene3D" id="3.40.50.1240">
    <property type="entry name" value="Phosphoglycerate mutase-like"/>
    <property type="match status" value="1"/>
</dbReference>
<reference evidence="1 2" key="1">
    <citation type="submission" date="2023-01" db="EMBL/GenBank/DDBJ databases">
        <title>Analysis of 21 Apiospora genomes using comparative genomics revels a genus with tremendous synthesis potential of carbohydrate active enzymes and secondary metabolites.</title>
        <authorList>
            <person name="Sorensen T."/>
        </authorList>
    </citation>
    <scope>NUCLEOTIDE SEQUENCE [LARGE SCALE GENOMIC DNA]</scope>
    <source>
        <strain evidence="1 2">CBS 33761</strain>
    </source>
</reference>
<sequence>MRHGEGFHNAAESYYGRPAWLCYWSELGSNGTSVWADALLTQSGIDQATKANRFWRSQLINEGMPAPESYYSSPLSRCTTTANLTFAGLDLPADRPFVPVIKELLREGISIHTCDRRSNKTYIQNMFPGYQFEEGFTEHDELWNGTFAEPGAAQDARSKAVLDDIFSNDGKTWVSITSHSGEIRSLLSMLGHRPFSLSTGQAIPVLVQAHNNRNVEDPTPATGSWTFEPTCTSPPVSSGAAGCVCSRVSSPSLPMVTSSLLTSTASM</sequence>
<comment type="caution">
    <text evidence="1">The sequence shown here is derived from an EMBL/GenBank/DDBJ whole genome shotgun (WGS) entry which is preliminary data.</text>
</comment>
<dbReference type="InterPro" id="IPR029033">
    <property type="entry name" value="His_PPase_superfam"/>
</dbReference>
<dbReference type="Proteomes" id="UP001444661">
    <property type="component" value="Unassembled WGS sequence"/>
</dbReference>
<proteinExistence type="predicted"/>
<accession>A0ABR1SJZ2</accession>
<dbReference type="InterPro" id="IPR050275">
    <property type="entry name" value="PGM_Phosphatase"/>
</dbReference>
<evidence type="ECO:0000313" key="1">
    <source>
        <dbReference type="EMBL" id="KAK8034650.1"/>
    </source>
</evidence>
<keyword evidence="2" id="KW-1185">Reference proteome</keyword>
<dbReference type="Pfam" id="PF00300">
    <property type="entry name" value="His_Phos_1"/>
    <property type="match status" value="1"/>
</dbReference>
<protein>
    <submittedName>
        <fullName evidence="1">Phosphoglycerate mutase</fullName>
    </submittedName>
</protein>
<dbReference type="InterPro" id="IPR013078">
    <property type="entry name" value="His_Pase_superF_clade-1"/>
</dbReference>
<dbReference type="EMBL" id="JAQQWK010000009">
    <property type="protein sequence ID" value="KAK8034650.1"/>
    <property type="molecule type" value="Genomic_DNA"/>
</dbReference>
<dbReference type="PANTHER" id="PTHR48100">
    <property type="entry name" value="BROAD-SPECIFICITY PHOSPHATASE YOR283W-RELATED"/>
    <property type="match status" value="1"/>
</dbReference>